<name>A0A163K885_ABSGL</name>
<feature type="compositionally biased region" description="Polar residues" evidence="1">
    <location>
        <begin position="1"/>
        <end position="11"/>
    </location>
</feature>
<dbReference type="EMBL" id="LT554419">
    <property type="protein sequence ID" value="SAM05133.1"/>
    <property type="molecule type" value="Genomic_DNA"/>
</dbReference>
<dbReference type="AlphaFoldDB" id="A0A163K885"/>
<proteinExistence type="predicted"/>
<dbReference type="Gene3D" id="3.30.40.10">
    <property type="entry name" value="Zinc/RING finger domain, C3HC4 (zinc finger)"/>
    <property type="match status" value="1"/>
</dbReference>
<dbReference type="Proteomes" id="UP000078561">
    <property type="component" value="Unassembled WGS sequence"/>
</dbReference>
<dbReference type="SUPFAM" id="SSF57903">
    <property type="entry name" value="FYVE/PHD zinc finger"/>
    <property type="match status" value="1"/>
</dbReference>
<feature type="region of interest" description="Disordered" evidence="1">
    <location>
        <begin position="27"/>
        <end position="64"/>
    </location>
</feature>
<feature type="compositionally biased region" description="Basic and acidic residues" evidence="1">
    <location>
        <begin position="219"/>
        <end position="232"/>
    </location>
</feature>
<accession>A0A163K885</accession>
<organism evidence="2">
    <name type="scientific">Absidia glauca</name>
    <name type="common">Pin mould</name>
    <dbReference type="NCBI Taxonomy" id="4829"/>
    <lineage>
        <taxon>Eukaryota</taxon>
        <taxon>Fungi</taxon>
        <taxon>Fungi incertae sedis</taxon>
        <taxon>Mucoromycota</taxon>
        <taxon>Mucoromycotina</taxon>
        <taxon>Mucoromycetes</taxon>
        <taxon>Mucorales</taxon>
        <taxon>Cunninghamellaceae</taxon>
        <taxon>Absidia</taxon>
    </lineage>
</organism>
<keyword evidence="3" id="KW-1185">Reference proteome</keyword>
<reference evidence="2" key="1">
    <citation type="submission" date="2016-04" db="EMBL/GenBank/DDBJ databases">
        <authorList>
            <person name="Evans L.H."/>
            <person name="Alamgir A."/>
            <person name="Owens N."/>
            <person name="Weber N.D."/>
            <person name="Virtaneva K."/>
            <person name="Barbian K."/>
            <person name="Babar A."/>
            <person name="Rosenke K."/>
        </authorList>
    </citation>
    <scope>NUCLEOTIDE SEQUENCE [LARGE SCALE GENOMIC DNA]</scope>
    <source>
        <strain evidence="2">CBS 101.48</strain>
    </source>
</reference>
<dbReference type="STRING" id="4829.A0A163K885"/>
<dbReference type="OrthoDB" id="2209589at2759"/>
<dbReference type="InterPro" id="IPR013083">
    <property type="entry name" value="Znf_RING/FYVE/PHD"/>
</dbReference>
<sequence length="365" mass="40733">MSRHTSNSFTSRPPIDARDKEVAHILCSLANSSKSPQPPPMQDPPSSMARNETHAYPTESIAASQSLPDGYHEWALWLSTAFGPPTPLPSPNFPVPTEDRGKALHRHRPYVTFSSALQQRQRQHLQQMEYLEASASSARSTISPSPSTLGASSISPSVVSGSNWSTSVSIDDPHDDLYFDAADKSHCNTTQATIDTHPHQEGIDDSDTCSYYTAFGESTSHHEQQPRAEKRPSIPTSDPVKRPRQQQCHICHQTQVPQSTLDSLKITEEYIANLATTKHKRLNGSTGRGKAWDPATFIECPDCKLAFHCGCPTPPVKNYPSRFKEWHCADCIEKFDEQRELQSIPTVLHFNRRNKPIPDTWSDLL</sequence>
<dbReference type="InterPro" id="IPR011011">
    <property type="entry name" value="Znf_FYVE_PHD"/>
</dbReference>
<evidence type="ECO:0000313" key="2">
    <source>
        <dbReference type="EMBL" id="SAM05133.1"/>
    </source>
</evidence>
<dbReference type="InParanoid" id="A0A163K885"/>
<feature type="region of interest" description="Disordered" evidence="1">
    <location>
        <begin position="217"/>
        <end position="247"/>
    </location>
</feature>
<feature type="region of interest" description="Disordered" evidence="1">
    <location>
        <begin position="1"/>
        <end position="20"/>
    </location>
</feature>
<evidence type="ECO:0000313" key="3">
    <source>
        <dbReference type="Proteomes" id="UP000078561"/>
    </source>
</evidence>
<evidence type="ECO:0000256" key="1">
    <source>
        <dbReference type="SAM" id="MobiDB-lite"/>
    </source>
</evidence>
<evidence type="ECO:0008006" key="4">
    <source>
        <dbReference type="Google" id="ProtNLM"/>
    </source>
</evidence>
<gene>
    <name evidence="2" type="primary">ABSGL_10999.1 scaffold 12038</name>
</gene>
<protein>
    <recommendedName>
        <fullName evidence="4">Zinc finger PHD-type domain-containing protein</fullName>
    </recommendedName>
</protein>